<name>A0A0D3JVZ7_EMIH1</name>
<protein>
    <recommendedName>
        <fullName evidence="1">Methyltransferase FkbM domain-containing protein</fullName>
    </recommendedName>
</protein>
<dbReference type="HOGENOM" id="CLU_856433_0_0_1"/>
<dbReference type="NCBIfam" id="TIGR01444">
    <property type="entry name" value="fkbM_fam"/>
    <property type="match status" value="1"/>
</dbReference>
<evidence type="ECO:0000259" key="1">
    <source>
        <dbReference type="Pfam" id="PF05050"/>
    </source>
</evidence>
<dbReference type="PANTHER" id="PTHR34203">
    <property type="entry name" value="METHYLTRANSFERASE, FKBM FAMILY PROTEIN"/>
    <property type="match status" value="1"/>
</dbReference>
<reference evidence="2" key="2">
    <citation type="submission" date="2024-10" db="UniProtKB">
        <authorList>
            <consortium name="EnsemblProtists"/>
        </authorList>
    </citation>
    <scope>IDENTIFICATION</scope>
</reference>
<dbReference type="Proteomes" id="UP000013827">
    <property type="component" value="Unassembled WGS sequence"/>
</dbReference>
<feature type="domain" description="Methyltransferase FkbM" evidence="1">
    <location>
        <begin position="37"/>
        <end position="193"/>
    </location>
</feature>
<dbReference type="RefSeq" id="XP_005780111.1">
    <property type="nucleotide sequence ID" value="XM_005780054.1"/>
</dbReference>
<dbReference type="InterPro" id="IPR052514">
    <property type="entry name" value="SAM-dependent_MTase"/>
</dbReference>
<dbReference type="AlphaFoldDB" id="A0A0D3JVZ7"/>
<proteinExistence type="predicted"/>
<reference evidence="3" key="1">
    <citation type="journal article" date="2013" name="Nature">
        <title>Pan genome of the phytoplankton Emiliania underpins its global distribution.</title>
        <authorList>
            <person name="Read B.A."/>
            <person name="Kegel J."/>
            <person name="Klute M.J."/>
            <person name="Kuo A."/>
            <person name="Lefebvre S.C."/>
            <person name="Maumus F."/>
            <person name="Mayer C."/>
            <person name="Miller J."/>
            <person name="Monier A."/>
            <person name="Salamov A."/>
            <person name="Young J."/>
            <person name="Aguilar M."/>
            <person name="Claverie J.M."/>
            <person name="Frickenhaus S."/>
            <person name="Gonzalez K."/>
            <person name="Herman E.K."/>
            <person name="Lin Y.C."/>
            <person name="Napier J."/>
            <person name="Ogata H."/>
            <person name="Sarno A.F."/>
            <person name="Shmutz J."/>
            <person name="Schroeder D."/>
            <person name="de Vargas C."/>
            <person name="Verret F."/>
            <person name="von Dassow P."/>
            <person name="Valentin K."/>
            <person name="Van de Peer Y."/>
            <person name="Wheeler G."/>
            <person name="Dacks J.B."/>
            <person name="Delwiche C.F."/>
            <person name="Dyhrman S.T."/>
            <person name="Glockner G."/>
            <person name="John U."/>
            <person name="Richards T."/>
            <person name="Worden A.Z."/>
            <person name="Zhang X."/>
            <person name="Grigoriev I.V."/>
            <person name="Allen A.E."/>
            <person name="Bidle K."/>
            <person name="Borodovsky M."/>
            <person name="Bowler C."/>
            <person name="Brownlee C."/>
            <person name="Cock J.M."/>
            <person name="Elias M."/>
            <person name="Gladyshev V.N."/>
            <person name="Groth M."/>
            <person name="Guda C."/>
            <person name="Hadaegh A."/>
            <person name="Iglesias-Rodriguez M.D."/>
            <person name="Jenkins J."/>
            <person name="Jones B.M."/>
            <person name="Lawson T."/>
            <person name="Leese F."/>
            <person name="Lindquist E."/>
            <person name="Lobanov A."/>
            <person name="Lomsadze A."/>
            <person name="Malik S.B."/>
            <person name="Marsh M.E."/>
            <person name="Mackinder L."/>
            <person name="Mock T."/>
            <person name="Mueller-Roeber B."/>
            <person name="Pagarete A."/>
            <person name="Parker M."/>
            <person name="Probert I."/>
            <person name="Quesneville H."/>
            <person name="Raines C."/>
            <person name="Rensing S.A."/>
            <person name="Riano-Pachon D.M."/>
            <person name="Richier S."/>
            <person name="Rokitta S."/>
            <person name="Shiraiwa Y."/>
            <person name="Soanes D.M."/>
            <person name="van der Giezen M."/>
            <person name="Wahlund T.M."/>
            <person name="Williams B."/>
            <person name="Wilson W."/>
            <person name="Wolfe G."/>
            <person name="Wurch L.L."/>
        </authorList>
    </citation>
    <scope>NUCLEOTIDE SEQUENCE</scope>
</reference>
<dbReference type="PaxDb" id="2903-EOD27682"/>
<evidence type="ECO:0000313" key="2">
    <source>
        <dbReference type="EnsemblProtists" id="EOD27682"/>
    </source>
</evidence>
<evidence type="ECO:0000313" key="3">
    <source>
        <dbReference type="Proteomes" id="UP000013827"/>
    </source>
</evidence>
<accession>A0A0D3JVZ7</accession>
<organism evidence="2 3">
    <name type="scientific">Emiliania huxleyi (strain CCMP1516)</name>
    <dbReference type="NCBI Taxonomy" id="280463"/>
    <lineage>
        <taxon>Eukaryota</taxon>
        <taxon>Haptista</taxon>
        <taxon>Haptophyta</taxon>
        <taxon>Prymnesiophyceae</taxon>
        <taxon>Isochrysidales</taxon>
        <taxon>Noelaerhabdaceae</taxon>
        <taxon>Emiliania</taxon>
    </lineage>
</organism>
<dbReference type="InterPro" id="IPR029063">
    <property type="entry name" value="SAM-dependent_MTases_sf"/>
</dbReference>
<dbReference type="EnsemblProtists" id="EOD27682">
    <property type="protein sequence ID" value="EOD27682"/>
    <property type="gene ID" value="EMIHUDRAFT_204593"/>
</dbReference>
<sequence>MPVVPLGCKAPSTERSFNAIVQGLFREELVPPGDVLDAGALFGKWSCYYACLNPWRRVRAVDPLPSNAHSIQCSDDAANRALLRYARALSNESDSIEVIDRRGGYVGKLQRHISAPRSATVRVGVSTIDELFLSEWRSRLGFAHLDMEGYERRAILGGATTIRRDQPIISTELSGTSPEAPKLLALLRSLGYVSFSILEMTGVGYNKRNVLSFPRSQLQRLLDSPTLDLAARGLLLVPVNESTVNRQRSRVRVLSWYNDLSFRKVVCASRKAGKPQAWEWGEEAPDDRRPWEASSAARWWEPVLSLPEVCGHAASGGRGSPTYCP</sequence>
<dbReference type="SUPFAM" id="SSF53335">
    <property type="entry name" value="S-adenosyl-L-methionine-dependent methyltransferases"/>
    <property type="match status" value="1"/>
</dbReference>
<keyword evidence="3" id="KW-1185">Reference proteome</keyword>
<dbReference type="KEGG" id="ehx:EMIHUDRAFT_204593"/>
<dbReference type="GeneID" id="17273227"/>
<dbReference type="InterPro" id="IPR006342">
    <property type="entry name" value="FkbM_mtfrase"/>
</dbReference>
<dbReference type="Gene3D" id="3.40.50.150">
    <property type="entry name" value="Vaccinia Virus protein VP39"/>
    <property type="match status" value="1"/>
</dbReference>
<dbReference type="Pfam" id="PF05050">
    <property type="entry name" value="Methyltransf_21"/>
    <property type="match status" value="1"/>
</dbReference>
<dbReference type="PANTHER" id="PTHR34203:SF15">
    <property type="entry name" value="SLL1173 PROTEIN"/>
    <property type="match status" value="1"/>
</dbReference>